<evidence type="ECO:0000313" key="2">
    <source>
        <dbReference type="Proteomes" id="UP000599179"/>
    </source>
</evidence>
<dbReference type="InterPro" id="IPR027417">
    <property type="entry name" value="P-loop_NTPase"/>
</dbReference>
<evidence type="ECO:0008006" key="3">
    <source>
        <dbReference type="Google" id="ProtNLM"/>
    </source>
</evidence>
<gene>
    <name evidence="1" type="ORF">GCM10010832_10780</name>
</gene>
<sequence>MSKTTIKPCLYLHIGNPKTGSTYLQKKVFPELENITYHYKPKYNILKEYRNQKSTFGRFMRSSPVVWKNFGDVLLNNLGLNSFEKSDILVSDEHFVEANDPFRIAQHLHELKKRIYKSHNLKILMIIRRQDTWISSCYAEVSNTHKRVSQKHFREYILNRIDPFSACNDGVGIRLDYYTLV</sequence>
<protein>
    <recommendedName>
        <fullName evidence="3">Sulfotransferase domain-containing protein</fullName>
    </recommendedName>
</protein>
<dbReference type="RefSeq" id="WP_188458078.1">
    <property type="nucleotide sequence ID" value="NZ_BMGM01000004.1"/>
</dbReference>
<organism evidence="1 2">
    <name type="scientific">Psychroflexus planctonicus</name>
    <dbReference type="NCBI Taxonomy" id="1526575"/>
    <lineage>
        <taxon>Bacteria</taxon>
        <taxon>Pseudomonadati</taxon>
        <taxon>Bacteroidota</taxon>
        <taxon>Flavobacteriia</taxon>
        <taxon>Flavobacteriales</taxon>
        <taxon>Flavobacteriaceae</taxon>
        <taxon>Psychroflexus</taxon>
    </lineage>
</organism>
<keyword evidence="2" id="KW-1185">Reference proteome</keyword>
<name>A0ABQ1SGL2_9FLAO</name>
<reference evidence="2" key="1">
    <citation type="journal article" date="2019" name="Int. J. Syst. Evol. Microbiol.">
        <title>The Global Catalogue of Microorganisms (GCM) 10K type strain sequencing project: providing services to taxonomists for standard genome sequencing and annotation.</title>
        <authorList>
            <consortium name="The Broad Institute Genomics Platform"/>
            <consortium name="The Broad Institute Genome Sequencing Center for Infectious Disease"/>
            <person name="Wu L."/>
            <person name="Ma J."/>
        </authorList>
    </citation>
    <scope>NUCLEOTIDE SEQUENCE [LARGE SCALE GENOMIC DNA]</scope>
    <source>
        <strain evidence="2">CGMCC 1.12931</strain>
    </source>
</reference>
<accession>A0ABQ1SGL2</accession>
<dbReference type="SUPFAM" id="SSF52540">
    <property type="entry name" value="P-loop containing nucleoside triphosphate hydrolases"/>
    <property type="match status" value="1"/>
</dbReference>
<proteinExistence type="predicted"/>
<evidence type="ECO:0000313" key="1">
    <source>
        <dbReference type="EMBL" id="GGE32346.1"/>
    </source>
</evidence>
<dbReference type="EMBL" id="BMGM01000004">
    <property type="protein sequence ID" value="GGE32346.1"/>
    <property type="molecule type" value="Genomic_DNA"/>
</dbReference>
<comment type="caution">
    <text evidence="1">The sequence shown here is derived from an EMBL/GenBank/DDBJ whole genome shotgun (WGS) entry which is preliminary data.</text>
</comment>
<dbReference type="Proteomes" id="UP000599179">
    <property type="component" value="Unassembled WGS sequence"/>
</dbReference>